<dbReference type="Gene3D" id="3.10.560.10">
    <property type="entry name" value="Outer membrane lipoprotein wza domain like"/>
    <property type="match status" value="1"/>
</dbReference>
<dbReference type="InterPro" id="IPR049712">
    <property type="entry name" value="Poly_export"/>
</dbReference>
<feature type="domain" description="Soluble ligand binding" evidence="4">
    <location>
        <begin position="139"/>
        <end position="185"/>
    </location>
</feature>
<dbReference type="PANTHER" id="PTHR33619">
    <property type="entry name" value="POLYSACCHARIDE EXPORT PROTEIN GFCE-RELATED"/>
    <property type="match status" value="1"/>
</dbReference>
<feature type="transmembrane region" description="Helical" evidence="2">
    <location>
        <begin position="230"/>
        <end position="251"/>
    </location>
</feature>
<accession>A0A2V4WZ56</accession>
<dbReference type="Proteomes" id="UP000248054">
    <property type="component" value="Unassembled WGS sequence"/>
</dbReference>
<keyword evidence="1" id="KW-0732">Signal</keyword>
<dbReference type="RefSeq" id="WP_110473706.1">
    <property type="nucleotide sequence ID" value="NZ_BMWQ01000001.1"/>
</dbReference>
<keyword evidence="2" id="KW-1133">Transmembrane helix</keyword>
<dbReference type="Pfam" id="PF10531">
    <property type="entry name" value="SLBB"/>
    <property type="match status" value="1"/>
</dbReference>
<reference evidence="5 6" key="1">
    <citation type="submission" date="2018-06" db="EMBL/GenBank/DDBJ databases">
        <title>Genomic Encyclopedia of Type Strains, Phase III (KMG-III): the genomes of soil and plant-associated and newly described type strains.</title>
        <authorList>
            <person name="Whitman W."/>
        </authorList>
    </citation>
    <scope>NUCLEOTIDE SEQUENCE [LARGE SCALE GENOMIC DNA]</scope>
    <source>
        <strain evidence="5 6">CECT 7945</strain>
    </source>
</reference>
<dbReference type="OrthoDB" id="1445882at2"/>
<comment type="caution">
    <text evidence="5">The sequence shown here is derived from an EMBL/GenBank/DDBJ whole genome shotgun (WGS) entry which is preliminary data.</text>
</comment>
<dbReference type="PANTHER" id="PTHR33619:SF3">
    <property type="entry name" value="POLYSACCHARIDE EXPORT PROTEIN GFCE-RELATED"/>
    <property type="match status" value="1"/>
</dbReference>
<keyword evidence="2" id="KW-0812">Transmembrane</keyword>
<organism evidence="5 6">
    <name type="scientific">Winogradskyella epiphytica</name>
    <dbReference type="NCBI Taxonomy" id="262005"/>
    <lineage>
        <taxon>Bacteria</taxon>
        <taxon>Pseudomonadati</taxon>
        <taxon>Bacteroidota</taxon>
        <taxon>Flavobacteriia</taxon>
        <taxon>Flavobacteriales</taxon>
        <taxon>Flavobacteriaceae</taxon>
        <taxon>Winogradskyella</taxon>
    </lineage>
</organism>
<evidence type="ECO:0000256" key="1">
    <source>
        <dbReference type="ARBA" id="ARBA00022729"/>
    </source>
</evidence>
<evidence type="ECO:0000256" key="2">
    <source>
        <dbReference type="SAM" id="Phobius"/>
    </source>
</evidence>
<protein>
    <submittedName>
        <fullName evidence="5">Polysaccharide export outer membrane protein</fullName>
    </submittedName>
</protein>
<dbReference type="AlphaFoldDB" id="A0A2V4WZ56"/>
<dbReference type="GO" id="GO:0015159">
    <property type="term" value="F:polysaccharide transmembrane transporter activity"/>
    <property type="evidence" value="ECO:0007669"/>
    <property type="project" value="InterPro"/>
</dbReference>
<dbReference type="PROSITE" id="PS51257">
    <property type="entry name" value="PROKAR_LIPOPROTEIN"/>
    <property type="match status" value="1"/>
</dbReference>
<dbReference type="Pfam" id="PF02563">
    <property type="entry name" value="Poly_export"/>
    <property type="match status" value="1"/>
</dbReference>
<feature type="domain" description="Polysaccharide export protein N-terminal" evidence="3">
    <location>
        <begin position="41"/>
        <end position="135"/>
    </location>
</feature>
<evidence type="ECO:0000313" key="5">
    <source>
        <dbReference type="EMBL" id="PYE82698.1"/>
    </source>
</evidence>
<gene>
    <name evidence="5" type="ORF">DFQ11_101123</name>
</gene>
<sequence length="253" mass="27595">MNFKLLGLISLFALASCASKKDILYLQDIDTTDVSAIAYQSTNIQPNDILKITVESLVPEAALPYNKVVSQNSTSTSLELLKLEGYKVSISNSISFPVLGEISTENKTVQDLEAFISNRLITEGHLSDARVNISLINAKVTILGEVNEPGTINYTEPNMTLLQAIGYAGDLTINGKRDDILLTREEDGVRKVTHIDLTSAEFMNSEYYFIKPNDVIVVNPNNPRVKNAGFVGDVGTVLTIASLALSITILLTR</sequence>
<dbReference type="EMBL" id="QJTD01000001">
    <property type="protein sequence ID" value="PYE82698.1"/>
    <property type="molecule type" value="Genomic_DNA"/>
</dbReference>
<proteinExistence type="predicted"/>
<evidence type="ECO:0000259" key="3">
    <source>
        <dbReference type="Pfam" id="PF02563"/>
    </source>
</evidence>
<evidence type="ECO:0000313" key="6">
    <source>
        <dbReference type="Proteomes" id="UP000248054"/>
    </source>
</evidence>
<evidence type="ECO:0000259" key="4">
    <source>
        <dbReference type="Pfam" id="PF10531"/>
    </source>
</evidence>
<name>A0A2V4WZ56_9FLAO</name>
<keyword evidence="2" id="KW-0472">Membrane</keyword>
<dbReference type="InterPro" id="IPR019554">
    <property type="entry name" value="Soluble_ligand-bd"/>
</dbReference>
<dbReference type="InterPro" id="IPR003715">
    <property type="entry name" value="Poly_export_N"/>
</dbReference>
<keyword evidence="6" id="KW-1185">Reference proteome</keyword>